<comment type="caution">
    <text evidence="1">The sequence shown here is derived from an EMBL/GenBank/DDBJ whole genome shotgun (WGS) entry which is preliminary data.</text>
</comment>
<keyword evidence="2" id="KW-1185">Reference proteome</keyword>
<gene>
    <name evidence="1" type="ORF">JR316_0010137</name>
</gene>
<protein>
    <submittedName>
        <fullName evidence="1">Uncharacterized protein</fullName>
    </submittedName>
</protein>
<dbReference type="EMBL" id="JAFIQS020000009">
    <property type="protein sequence ID" value="KAH9477905.1"/>
    <property type="molecule type" value="Genomic_DNA"/>
</dbReference>
<dbReference type="Proteomes" id="UP000664032">
    <property type="component" value="Unassembled WGS sequence"/>
</dbReference>
<organism evidence="1 2">
    <name type="scientific">Psilocybe cubensis</name>
    <name type="common">Psychedelic mushroom</name>
    <name type="synonym">Stropharia cubensis</name>
    <dbReference type="NCBI Taxonomy" id="181762"/>
    <lineage>
        <taxon>Eukaryota</taxon>
        <taxon>Fungi</taxon>
        <taxon>Dikarya</taxon>
        <taxon>Basidiomycota</taxon>
        <taxon>Agaricomycotina</taxon>
        <taxon>Agaricomycetes</taxon>
        <taxon>Agaricomycetidae</taxon>
        <taxon>Agaricales</taxon>
        <taxon>Agaricineae</taxon>
        <taxon>Strophariaceae</taxon>
        <taxon>Psilocybe</taxon>
    </lineage>
</organism>
<accession>A0ACB8GSD8</accession>
<sequence>MATTIIQHTPVNMPIPKSSAAPKFTRSYVDVKNFLDHCDRIFDQYNVTLDNDKSREIIEGLPSHHAKQWERLKTDMLKIFDYARTTQKFMLSTLRAYAFQHSNLSMRSLNDFREYQKQYICIAGWLLNNNKISKTEYNQYFWLGINESLRPALKSKIMVFNPHIDLSSPFSIEDVTKAVKIIFKQDRFDVEILDNPSARPFTSLIPPKNSYPEHSSVFDKIKKYLQEMFPNIETCDACERPYNPPEETKHIFQDLEKEEKQAHKDNKVENLIKQMSKLTIHDFLYAIYYLCAIKLEPTVTRNFCSRVGSLKS</sequence>
<evidence type="ECO:0000313" key="1">
    <source>
        <dbReference type="EMBL" id="KAH9477905.1"/>
    </source>
</evidence>
<evidence type="ECO:0000313" key="2">
    <source>
        <dbReference type="Proteomes" id="UP000664032"/>
    </source>
</evidence>
<proteinExistence type="predicted"/>
<reference evidence="1" key="1">
    <citation type="submission" date="2021-10" db="EMBL/GenBank/DDBJ databases">
        <title>Psilocybe cubensis genome.</title>
        <authorList>
            <person name="Mckernan K.J."/>
            <person name="Crawford S."/>
            <person name="Trippe A."/>
            <person name="Kane L.T."/>
            <person name="Mclaughlin S."/>
        </authorList>
    </citation>
    <scope>NUCLEOTIDE SEQUENCE</scope>
    <source>
        <strain evidence="1">MGC-MH-2018</strain>
    </source>
</reference>
<name>A0ACB8GSD8_PSICU</name>